<protein>
    <recommendedName>
        <fullName evidence="1">Reverse transcriptase zinc-binding domain-containing protein</fullName>
    </recommendedName>
</protein>
<evidence type="ECO:0000259" key="1">
    <source>
        <dbReference type="Pfam" id="PF13966"/>
    </source>
</evidence>
<evidence type="ECO:0000313" key="3">
    <source>
        <dbReference type="Proteomes" id="UP000326396"/>
    </source>
</evidence>
<name>A0A5N6M9Z9_9ASTR</name>
<dbReference type="AlphaFoldDB" id="A0A5N6M9Z9"/>
<dbReference type="Gene3D" id="3.30.200.20">
    <property type="entry name" value="Phosphorylase Kinase, domain 1"/>
    <property type="match status" value="1"/>
</dbReference>
<feature type="domain" description="Reverse transcriptase zinc-binding" evidence="1">
    <location>
        <begin position="748"/>
        <end position="804"/>
    </location>
</feature>
<comment type="caution">
    <text evidence="2">The sequence shown here is derived from an EMBL/GenBank/DDBJ whole genome shotgun (WGS) entry which is preliminary data.</text>
</comment>
<dbReference type="Proteomes" id="UP000326396">
    <property type="component" value="Linkage Group LG6"/>
</dbReference>
<accession>A0A5N6M9Z9</accession>
<dbReference type="InterPro" id="IPR026960">
    <property type="entry name" value="RVT-Znf"/>
</dbReference>
<dbReference type="Pfam" id="PF13966">
    <property type="entry name" value="zf-RVT"/>
    <property type="match status" value="1"/>
</dbReference>
<proteinExistence type="predicted"/>
<evidence type="ECO:0000313" key="2">
    <source>
        <dbReference type="EMBL" id="KAD3337420.1"/>
    </source>
</evidence>
<dbReference type="PANTHER" id="PTHR32278">
    <property type="entry name" value="F-BOX DOMAIN-CONTAINING PROTEIN"/>
    <property type="match status" value="1"/>
</dbReference>
<sequence>MLSQGVQSFPLTYVALGKDFEHLKIGLDAIKRATENFDNKYCIGSGGFGVVYRADSEHFDSFVMKDNNKSEAPKKCSTVAIKCITKREDTQGEQGFIAEIETLNPKLQEESYEKGFTLSKGPNKDSLHIFSKIGYQCLSEKQEHRPTMKAVIKELEEALKCQSIRTNQTLPKMKLRGTLDELVFKDIKNMIVPASLRAYQSIAYECLHYEREKRPTASMLVSKLKEALRFQEDIEIWKEKLPKDSKEIIKISKTPDTLSNLSNKELYEKLSEGIFLKRGKSCLSVNNNGERNEIVSATMFSYVNKILHKPISLQNSRFKRVVKSMDITNLRIQIKIKTQLLSPNVIYGAHLVFKFCDPRKFLSKLIYVNLKYKMGSETLHAYFATHDKDEWMTIELCRFISRKKDINFKVLLESLSRYYCGSGAIYVEGILFRAIDDATFKVKPNSDSVQQLLVDYDEINEITQLEDDEKSFSPSMGNEKSCHMLPAKMVLYPESSNVKCFKWKSLAEPESRFLEVAELLPRQVFRIKCKIETQKLSPDTDYACYLVFKLSQKCHGLQCPVKVRDVLLRKNKEFQFLYLRSPKAVNLHTIEWVPKLREDGLMEVIVWIFNSGNTSSDDHHPMSLKLRCYEGTMSGLVVYGIEFRHASFLKQIAKTLKISSQCKEHRDENKQKGGKSDRNVKEVPLKSSLTGIRKNIASIDKEWLKRSINMEEALREANGFFSTKEVRLLLEKKLFSTFDRLMEENYLVPKKVNFFFWRILLNRLPTLDTLAKRNVTLDSLQCVVCKKGDENVDHLFSSCYFAKENGRAYQNSKGDTHDYNMVYLKSKKQLGVVRPDVHKNIEEKKTLSFL</sequence>
<reference evidence="2 3" key="1">
    <citation type="submission" date="2019-05" db="EMBL/GenBank/DDBJ databases">
        <title>Mikania micrantha, genome provides insights into the molecular mechanism of rapid growth.</title>
        <authorList>
            <person name="Liu B."/>
        </authorList>
    </citation>
    <scope>NUCLEOTIDE SEQUENCE [LARGE SCALE GENOMIC DNA]</scope>
    <source>
        <strain evidence="2">NLD-2019</strain>
        <tissue evidence="2">Leaf</tissue>
    </source>
</reference>
<dbReference type="OrthoDB" id="1297858at2759"/>
<dbReference type="SUPFAM" id="SSF56112">
    <property type="entry name" value="Protein kinase-like (PK-like)"/>
    <property type="match status" value="1"/>
</dbReference>
<dbReference type="InterPro" id="IPR011009">
    <property type="entry name" value="Kinase-like_dom_sf"/>
</dbReference>
<dbReference type="EMBL" id="SZYD01000016">
    <property type="protein sequence ID" value="KAD3337420.1"/>
    <property type="molecule type" value="Genomic_DNA"/>
</dbReference>
<gene>
    <name evidence="2" type="ORF">E3N88_32940</name>
</gene>
<dbReference type="Pfam" id="PF14299">
    <property type="entry name" value="PP2"/>
    <property type="match status" value="2"/>
</dbReference>
<dbReference type="InterPro" id="IPR025886">
    <property type="entry name" value="PP2-like"/>
</dbReference>
<organism evidence="2 3">
    <name type="scientific">Mikania micrantha</name>
    <name type="common">bitter vine</name>
    <dbReference type="NCBI Taxonomy" id="192012"/>
    <lineage>
        <taxon>Eukaryota</taxon>
        <taxon>Viridiplantae</taxon>
        <taxon>Streptophyta</taxon>
        <taxon>Embryophyta</taxon>
        <taxon>Tracheophyta</taxon>
        <taxon>Spermatophyta</taxon>
        <taxon>Magnoliopsida</taxon>
        <taxon>eudicotyledons</taxon>
        <taxon>Gunneridae</taxon>
        <taxon>Pentapetalae</taxon>
        <taxon>asterids</taxon>
        <taxon>campanulids</taxon>
        <taxon>Asterales</taxon>
        <taxon>Asteraceae</taxon>
        <taxon>Asteroideae</taxon>
        <taxon>Heliantheae alliance</taxon>
        <taxon>Eupatorieae</taxon>
        <taxon>Mikania</taxon>
    </lineage>
</organism>
<keyword evidence="3" id="KW-1185">Reference proteome</keyword>
<dbReference type="PANTHER" id="PTHR32278:SF111">
    <property type="entry name" value="F-BOX PROTEIN PP2-B12-RELATED"/>
    <property type="match status" value="1"/>
</dbReference>